<sequence length="1749" mass="199787">MDDVPRIHDTNVWLHNKGDIWTTVCLNRWRLDNNVQFYIIDGDSWSSGDGRAFNPKVRESASAQWLFAREHLKLCKIVLPDGKQFFALVCKRIRVHELISHITSFLAFAMPRRAFHKKLRFALPQSGPRAAFGIEDLGERELAGYANPVFLSLLNPETEVFWHIAVTEFRPMSIEEKKLDDTKAMMACALAPLFEMKKSGKRMAGAPVKSEFFSEIRGAKLIEVWKSFKSSTKPAGGLARSILSVFDRGDFNVIADRVALAIPVEERRAEDFIREGAALVLRKIRVTSVNSMDELVQTLESCVVDQFEPDDAEDEAREAIATFSKLYDLAPGPEVFWAELHWFIRNVLRIAFRWIREIRTRKIPAVMLRCVDLVEWFRFDCEVPEEPRTPYYESKRYETIGTEGLWYIHKAQPLRFSYIPKEVTSEDQKEHLVHLAMWLAEGTFREELVLKAAKTVEEVVRQGGSVELINNAWQLFLRVVEAQAFQLENKDDFYVLAKAQVRGVDKIVAKNVINFVEKFSRTSPAEAAELWYKNFGLDFCEPRDEDLSKSGWEDIVRYQPVQYNQGPVTGPLFDLDKERGKPDMCLFVGCDGKRLAPFPICGYHSQLLARLTAEEWAHTLTVMVNRIDSQDLDLAKERTPDLRPWVSAAPKTRARLMLEVAQALCPRTRAMAAMPVYVAKLVASRISTGTQVPWGSKIVSDNPKAVKALENIVTNYDNIAEQAEWRTLTDQGKGATLVFGLVEVANHKRTWLPYPVLMAVDGKDEHVCYTERSQRSVELIAELPRHFNLSKIAKDFSRRANNERYKGAMYPEFELILEIQDRFPMLSVAILAPTKLARLAFDQVFLTQTHTVSLRARPRNTEVTIVTKKYIPAGLSVLEKRNARETLTYLHPQPAASEEARWPERPKLYSQQWPALFHTIKDKGDVLGFAAENIFGATRWNPQIPDLEAAKVEEERALGIAALFLEWKKRNGLHRFEIRDLDLSYNGEKSISWVPSAPEFYVMAHFTTSPSKRLAQFTARVRANEPGFVFFSDLDTSVERNLRRDPELARPGVAEAARLTWLAEYPSAEGPEGLESRIDEREFTSVMATRPFALNPQDRHQFPDDLPATEPPIKIATDFRIAHPYRYAKRQYLQEYDASWTPIPSLAGSEEPSVDSDPPQGWNYRDENGSDDEQGPPRPGPELVGGPRGPLVVPNWFMGLPDRVLPAAEAPPVPPTLTVGPTWFANARNLVDNEPATREMQNQIADRFTRRRERLVAQKRPAETKRERFCWRRAHHQGSLQRRQEQDLRRREARSREQGERRAQGRGAEKRQRVNKEKKTEIPVEFLRDRNLLRKPAQAAKSESKRQKKELTRPQAATEPQEPAAPVQKPTQPQTGSGARRAQLARAEPARPQTKGNLSDKEPNLVLKPEDKLRTRWVSGKFMLPDSDSSEDDRPEYDEPALVWEPVNESEQPVSRVKKLGGTSRENASPAELSDQLTAEWEGTGTDNGQEARAFWEAIAAANLGEEPSATFTNKDGGEWVPKKPTTRKLRFEQGTEMEQVREFLPHAGEDVPPEAGPVRSSYAAGLKKLEKRRDEDQMDSAQPQVDKMRKAATKKNFKYKQNRIKWDPHMHRKKKLKKNHVTEHDLVRAELIDGTTFSAEDQQWYFRSALAISARTWRPIEAQQRTEELFERLLQSPAEVTQLLANLAEQYGEINPESIWNAIHRFVSIRKILACKANTRETTRRMALGLPVTITCWAKDFFPGKGEE</sequence>
<dbReference type="InParanoid" id="E4X2D6"/>
<name>E4X2D6_OIKDI</name>
<evidence type="ECO:0000313" key="3">
    <source>
        <dbReference type="Proteomes" id="UP000001307"/>
    </source>
</evidence>
<feature type="compositionally biased region" description="Acidic residues" evidence="1">
    <location>
        <begin position="1428"/>
        <end position="1439"/>
    </location>
</feature>
<evidence type="ECO:0000256" key="1">
    <source>
        <dbReference type="SAM" id="MobiDB-lite"/>
    </source>
</evidence>
<feature type="compositionally biased region" description="Basic and acidic residues" evidence="1">
    <location>
        <begin position="1398"/>
        <end position="1414"/>
    </location>
</feature>
<evidence type="ECO:0000313" key="2">
    <source>
        <dbReference type="EMBL" id="CBY07372.1"/>
    </source>
</evidence>
<feature type="region of interest" description="Disordered" evidence="1">
    <location>
        <begin position="1144"/>
        <end position="1187"/>
    </location>
</feature>
<feature type="compositionally biased region" description="Basic and acidic residues" evidence="1">
    <location>
        <begin position="1282"/>
        <end position="1332"/>
    </location>
</feature>
<proteinExistence type="predicted"/>
<organism evidence="2">
    <name type="scientific">Oikopleura dioica</name>
    <name type="common">Tunicate</name>
    <dbReference type="NCBI Taxonomy" id="34765"/>
    <lineage>
        <taxon>Eukaryota</taxon>
        <taxon>Metazoa</taxon>
        <taxon>Chordata</taxon>
        <taxon>Tunicata</taxon>
        <taxon>Appendicularia</taxon>
        <taxon>Copelata</taxon>
        <taxon>Oikopleuridae</taxon>
        <taxon>Oikopleura</taxon>
    </lineage>
</organism>
<accession>E4X2D6</accession>
<keyword evidence="3" id="KW-1185">Reference proteome</keyword>
<gene>
    <name evidence="2" type="ORF">GSOID_T00017042001</name>
</gene>
<dbReference type="OrthoDB" id="10622054at2759"/>
<feature type="compositionally biased region" description="Low complexity" evidence="1">
    <location>
        <begin position="1354"/>
        <end position="1366"/>
    </location>
</feature>
<reference evidence="2" key="1">
    <citation type="journal article" date="2010" name="Science">
        <title>Plasticity of animal genome architecture unmasked by rapid evolution of a pelagic tunicate.</title>
        <authorList>
            <person name="Denoeud F."/>
            <person name="Henriet S."/>
            <person name="Mungpakdee S."/>
            <person name="Aury J.M."/>
            <person name="Da Silva C."/>
            <person name="Brinkmann H."/>
            <person name="Mikhaleva J."/>
            <person name="Olsen L.C."/>
            <person name="Jubin C."/>
            <person name="Canestro C."/>
            <person name="Bouquet J.M."/>
            <person name="Danks G."/>
            <person name="Poulain J."/>
            <person name="Campsteijn C."/>
            <person name="Adamski M."/>
            <person name="Cross I."/>
            <person name="Yadetie F."/>
            <person name="Muffato M."/>
            <person name="Louis A."/>
            <person name="Butcher S."/>
            <person name="Tsagkogeorga G."/>
            <person name="Konrad A."/>
            <person name="Singh S."/>
            <person name="Jensen M.F."/>
            <person name="Cong E.H."/>
            <person name="Eikeseth-Otteraa H."/>
            <person name="Noel B."/>
            <person name="Anthouard V."/>
            <person name="Porcel B.M."/>
            <person name="Kachouri-Lafond R."/>
            <person name="Nishino A."/>
            <person name="Ugolini M."/>
            <person name="Chourrout P."/>
            <person name="Nishida H."/>
            <person name="Aasland R."/>
            <person name="Huzurbazar S."/>
            <person name="Westhof E."/>
            <person name="Delsuc F."/>
            <person name="Lehrach H."/>
            <person name="Reinhardt R."/>
            <person name="Weissenbach J."/>
            <person name="Roy S.W."/>
            <person name="Artiguenave F."/>
            <person name="Postlethwait J.H."/>
            <person name="Manak J.R."/>
            <person name="Thompson E.M."/>
            <person name="Jaillon O."/>
            <person name="Du Pasquier L."/>
            <person name="Boudinot P."/>
            <person name="Liberles D.A."/>
            <person name="Volff J.N."/>
            <person name="Philippe H."/>
            <person name="Lenhard B."/>
            <person name="Roest Crollius H."/>
            <person name="Wincker P."/>
            <person name="Chourrout D."/>
        </authorList>
    </citation>
    <scope>NUCLEOTIDE SEQUENCE [LARGE SCALE GENOMIC DNA]</scope>
</reference>
<dbReference type="Proteomes" id="UP000001307">
    <property type="component" value="Unassembled WGS sequence"/>
</dbReference>
<feature type="region of interest" description="Disordered" evidence="1">
    <location>
        <begin position="1570"/>
        <end position="1590"/>
    </location>
</feature>
<feature type="region of interest" description="Disordered" evidence="1">
    <location>
        <begin position="1276"/>
        <end position="1492"/>
    </location>
</feature>
<dbReference type="EMBL" id="FN653022">
    <property type="protein sequence ID" value="CBY07372.1"/>
    <property type="molecule type" value="Genomic_DNA"/>
</dbReference>
<feature type="compositionally biased region" description="Basic and acidic residues" evidence="1">
    <location>
        <begin position="1342"/>
        <end position="1352"/>
    </location>
</feature>
<protein>
    <submittedName>
        <fullName evidence="2">Uncharacterized protein</fullName>
    </submittedName>
</protein>